<evidence type="ECO:0000313" key="1">
    <source>
        <dbReference type="EMBL" id="MBA1380771.1"/>
    </source>
</evidence>
<accession>A0A7V8UFU6</accession>
<gene>
    <name evidence="1" type="ORF">FHK92_23730</name>
</gene>
<comment type="caution">
    <text evidence="1">The sequence shown here is derived from an EMBL/GenBank/DDBJ whole genome shotgun (WGS) entry which is preliminary data.</text>
</comment>
<evidence type="ECO:0000313" key="2">
    <source>
        <dbReference type="Proteomes" id="UP000572407"/>
    </source>
</evidence>
<name>A0A7V8UFU6_9PSED</name>
<proteinExistence type="predicted"/>
<dbReference type="AlphaFoldDB" id="A0A7V8UFU6"/>
<dbReference type="EMBL" id="VDLV01000049">
    <property type="protein sequence ID" value="MBA1380771.1"/>
    <property type="molecule type" value="Genomic_DNA"/>
</dbReference>
<organism evidence="1 2">
    <name type="scientific">Pseudomonas brassicacearum subsp. neoaurantiaca</name>
    <dbReference type="NCBI Taxonomy" id="494916"/>
    <lineage>
        <taxon>Bacteria</taxon>
        <taxon>Pseudomonadati</taxon>
        <taxon>Pseudomonadota</taxon>
        <taxon>Gammaproteobacteria</taxon>
        <taxon>Pseudomonadales</taxon>
        <taxon>Pseudomonadaceae</taxon>
        <taxon>Pseudomonas</taxon>
    </lineage>
</organism>
<reference evidence="1 2" key="1">
    <citation type="submission" date="2019-06" db="EMBL/GenBank/DDBJ databases">
        <title>Analysis of the biodiversity of Brassica napus bacterial endophytes for the selection of potential efficient biofertilizers for rapeseed crops.</title>
        <authorList>
            <person name="Jimenez-Gomez A."/>
            <person name="Saati-Santamaria Z."/>
            <person name="Menendez E."/>
            <person name="Rivas R."/>
            <person name="Mateos P.F."/>
            <person name="Velazquez E."/>
            <person name="Garcia-Fraile P."/>
        </authorList>
    </citation>
    <scope>NUCLEOTIDE SEQUENCE [LARGE SCALE GENOMIC DNA]</scope>
    <source>
        <strain evidence="1 2">CDVBN10</strain>
    </source>
</reference>
<protein>
    <submittedName>
        <fullName evidence="1">Uncharacterized protein</fullName>
    </submittedName>
</protein>
<dbReference type="Proteomes" id="UP000572407">
    <property type="component" value="Unassembled WGS sequence"/>
</dbReference>
<sequence>MGLGALHAIGIGPANRAVVGIVVARQVLRQEHRAVARRSCLDGGTYQ</sequence>